<keyword evidence="4" id="KW-1003">Cell membrane</keyword>
<name>A0A7I8J3K7_SPIIN</name>
<organism evidence="8">
    <name type="scientific">Spirodela intermedia</name>
    <name type="common">Intermediate duckweed</name>
    <dbReference type="NCBI Taxonomy" id="51605"/>
    <lineage>
        <taxon>Eukaryota</taxon>
        <taxon>Viridiplantae</taxon>
        <taxon>Streptophyta</taxon>
        <taxon>Embryophyta</taxon>
        <taxon>Tracheophyta</taxon>
        <taxon>Spermatophyta</taxon>
        <taxon>Magnoliopsida</taxon>
        <taxon>Liliopsida</taxon>
        <taxon>Araceae</taxon>
        <taxon>Lemnoideae</taxon>
        <taxon>Spirodela</taxon>
    </lineage>
</organism>
<comment type="similarity">
    <text evidence="2">Belongs to the BIG GRAIN 1 (BG1) plant protein family.</text>
</comment>
<proteinExistence type="inferred from homology"/>
<dbReference type="AlphaFoldDB" id="A0A7I8J3K7"/>
<evidence type="ECO:0000256" key="7">
    <source>
        <dbReference type="SAM" id="MobiDB-lite"/>
    </source>
</evidence>
<sequence>MRGRRRGFRRSGVGAAPLLQSRPRRREEARRPKKLPPPCRPRPRRGRPALRGRVSEKVAPPPRHRGATAEYEQRQPHRSRARERDRFCGNSTSSSSESSYGGFSSSEAESVVRSTRHLPKPIRTGGTPERKAEQKMKGSIRSRFRASKVNGETRNGRTPVSPGARLAGFLNSLFSTAAHPKKAKIISTASNSAVRSVIRGGDESGCSSASSFSRSYLSKPASSGGAAAAAAKRSVRFIVEEDYLPEPPLPPPLSSNLMATAVAEDRKRVAEKARKLITAYEEKERSSANALADEEEEDEDDDAASYCSSDLFELKDLSAIGGGGDDDDELPVYETTHFSVNHAVSRGIIV</sequence>
<evidence type="ECO:0000256" key="5">
    <source>
        <dbReference type="ARBA" id="ARBA00023136"/>
    </source>
</evidence>
<dbReference type="PANTHER" id="PTHR33541">
    <property type="entry name" value="PROTEIN BIG GRAIN 1-LIKE A-RELATED"/>
    <property type="match status" value="1"/>
</dbReference>
<evidence type="ECO:0000256" key="6">
    <source>
        <dbReference type="ARBA" id="ARBA00023294"/>
    </source>
</evidence>
<dbReference type="GO" id="GO:0009734">
    <property type="term" value="P:auxin-activated signaling pathway"/>
    <property type="evidence" value="ECO:0007669"/>
    <property type="project" value="UniProtKB-KW"/>
</dbReference>
<keyword evidence="6" id="KW-0927">Auxin signaling pathway</keyword>
<evidence type="ECO:0000256" key="4">
    <source>
        <dbReference type="ARBA" id="ARBA00022475"/>
    </source>
</evidence>
<dbReference type="Proteomes" id="UP001189122">
    <property type="component" value="Unassembled WGS sequence"/>
</dbReference>
<dbReference type="PANTHER" id="PTHR33541:SF28">
    <property type="entry name" value="PROTEIN BIG GRAIN 1-LIKE A"/>
    <property type="match status" value="1"/>
</dbReference>
<accession>A0A7I8J3K7</accession>
<reference evidence="8 9" key="1">
    <citation type="submission" date="2019-12" db="EMBL/GenBank/DDBJ databases">
        <authorList>
            <person name="Scholz U."/>
            <person name="Mascher M."/>
            <person name="Fiebig A."/>
        </authorList>
    </citation>
    <scope>NUCLEOTIDE SEQUENCE</scope>
</reference>
<keyword evidence="9" id="KW-1185">Reference proteome</keyword>
<feature type="compositionally biased region" description="Low complexity" evidence="7">
    <location>
        <begin position="89"/>
        <end position="109"/>
    </location>
</feature>
<feature type="compositionally biased region" description="Acidic residues" evidence="7">
    <location>
        <begin position="292"/>
        <end position="303"/>
    </location>
</feature>
<feature type="region of interest" description="Disordered" evidence="7">
    <location>
        <begin position="1"/>
        <end position="164"/>
    </location>
</feature>
<keyword evidence="5" id="KW-0472">Membrane</keyword>
<evidence type="ECO:0000313" key="9">
    <source>
        <dbReference type="Proteomes" id="UP001189122"/>
    </source>
</evidence>
<feature type="region of interest" description="Disordered" evidence="7">
    <location>
        <begin position="284"/>
        <end position="305"/>
    </location>
</feature>
<keyword evidence="3" id="KW-0813">Transport</keyword>
<evidence type="ECO:0000313" key="8">
    <source>
        <dbReference type="EMBL" id="CAA2625300.1"/>
    </source>
</evidence>
<evidence type="ECO:0000256" key="2">
    <source>
        <dbReference type="ARBA" id="ARBA00010067"/>
    </source>
</evidence>
<dbReference type="EMBL" id="CACRZD030000009">
    <property type="protein sequence ID" value="CAA6664680.1"/>
    <property type="molecule type" value="Genomic_DNA"/>
</dbReference>
<dbReference type="InterPro" id="IPR039621">
    <property type="entry name" value="BG1-like"/>
</dbReference>
<dbReference type="GO" id="GO:0005886">
    <property type="term" value="C:plasma membrane"/>
    <property type="evidence" value="ECO:0007669"/>
    <property type="project" value="UniProtKB-SubCell"/>
</dbReference>
<dbReference type="EMBL" id="LR743596">
    <property type="protein sequence ID" value="CAA2625300.1"/>
    <property type="molecule type" value="Genomic_DNA"/>
</dbReference>
<feature type="compositionally biased region" description="Basic residues" evidence="7">
    <location>
        <begin position="41"/>
        <end position="50"/>
    </location>
</feature>
<comment type="subcellular location">
    <subcellularLocation>
        <location evidence="1">Cell membrane</location>
    </subcellularLocation>
</comment>
<gene>
    <name evidence="8" type="ORF">SI7747_09011069</name>
</gene>
<evidence type="ECO:0000256" key="1">
    <source>
        <dbReference type="ARBA" id="ARBA00004236"/>
    </source>
</evidence>
<evidence type="ECO:0000256" key="3">
    <source>
        <dbReference type="ARBA" id="ARBA00022448"/>
    </source>
</evidence>
<protein>
    <submittedName>
        <fullName evidence="8">Uncharacterized protein</fullName>
    </submittedName>
</protein>